<evidence type="ECO:0000256" key="5">
    <source>
        <dbReference type="ARBA" id="ARBA00022679"/>
    </source>
</evidence>
<proteinExistence type="predicted"/>
<feature type="transmembrane region" description="Helical" evidence="17">
    <location>
        <begin position="7"/>
        <end position="29"/>
    </location>
</feature>
<dbReference type="GO" id="GO:0030288">
    <property type="term" value="C:outer membrane-bounded periplasmic space"/>
    <property type="evidence" value="ECO:0007669"/>
    <property type="project" value="TreeGrafter"/>
</dbReference>
<dbReference type="EC" id="2.4.99.28" evidence="14"/>
<dbReference type="InterPro" id="IPR050396">
    <property type="entry name" value="Glycosyltr_51/Transpeptidase"/>
</dbReference>
<reference evidence="20 21" key="1">
    <citation type="submission" date="2020-08" db="EMBL/GenBank/DDBJ databases">
        <title>Genomic Encyclopedia of Type Strains, Phase IV (KMG-IV): sequencing the most valuable type-strain genomes for metagenomic binning, comparative biology and taxonomic classification.</title>
        <authorList>
            <person name="Goeker M."/>
        </authorList>
    </citation>
    <scope>NUCLEOTIDE SEQUENCE [LARGE SCALE GENOMIC DNA]</scope>
    <source>
        <strain evidence="20 21">DSM 21458</strain>
    </source>
</reference>
<keyword evidence="9" id="KW-0573">Peptidoglycan synthesis</keyword>
<dbReference type="RefSeq" id="WP_343058255.1">
    <property type="nucleotide sequence ID" value="NZ_JACHHG010000004.1"/>
</dbReference>
<protein>
    <recommendedName>
        <fullName evidence="14">peptidoglycan glycosyltransferase</fullName>
        <ecNumber evidence="14">2.4.99.28</ecNumber>
    </recommendedName>
</protein>
<dbReference type="SUPFAM" id="SSF56601">
    <property type="entry name" value="beta-lactamase/transpeptidase-like"/>
    <property type="match status" value="1"/>
</dbReference>
<keyword evidence="5" id="KW-0808">Transferase</keyword>
<dbReference type="PANTHER" id="PTHR32282:SF27">
    <property type="entry name" value="PENICILLIN-BINDING PROTEIN 1A"/>
    <property type="match status" value="1"/>
</dbReference>
<dbReference type="GO" id="GO:0071555">
    <property type="term" value="P:cell wall organization"/>
    <property type="evidence" value="ECO:0007669"/>
    <property type="project" value="UniProtKB-KW"/>
</dbReference>
<dbReference type="EMBL" id="JACHHG010000004">
    <property type="protein sequence ID" value="MBB6098034.1"/>
    <property type="molecule type" value="Genomic_DNA"/>
</dbReference>
<keyword evidence="3" id="KW-0645">Protease</keyword>
<keyword evidence="4" id="KW-0328">Glycosyltransferase</keyword>
<dbReference type="GO" id="GO:0009252">
    <property type="term" value="P:peptidoglycan biosynthetic process"/>
    <property type="evidence" value="ECO:0007669"/>
    <property type="project" value="UniProtKB-KW"/>
</dbReference>
<dbReference type="GO" id="GO:0008955">
    <property type="term" value="F:peptidoglycan glycosyltransferase activity"/>
    <property type="evidence" value="ECO:0007669"/>
    <property type="project" value="UniProtKB-EC"/>
</dbReference>
<feature type="region of interest" description="Disordered" evidence="16">
    <location>
        <begin position="658"/>
        <end position="868"/>
    </location>
</feature>
<comment type="catalytic activity">
    <reaction evidence="15">
        <text>[GlcNAc-(1-&gt;4)-Mur2Ac(oyl-L-Ala-gamma-D-Glu-L-Lys-D-Ala-D-Ala)](n)-di-trans,octa-cis-undecaprenyl diphosphate + beta-D-GlcNAc-(1-&gt;4)-Mur2Ac(oyl-L-Ala-gamma-D-Glu-L-Lys-D-Ala-D-Ala)-di-trans,octa-cis-undecaprenyl diphosphate = [GlcNAc-(1-&gt;4)-Mur2Ac(oyl-L-Ala-gamma-D-Glu-L-Lys-D-Ala-D-Ala)](n+1)-di-trans,octa-cis-undecaprenyl diphosphate + di-trans,octa-cis-undecaprenyl diphosphate + H(+)</text>
        <dbReference type="Rhea" id="RHEA:23708"/>
        <dbReference type="Rhea" id="RHEA-COMP:9602"/>
        <dbReference type="Rhea" id="RHEA-COMP:9603"/>
        <dbReference type="ChEBI" id="CHEBI:15378"/>
        <dbReference type="ChEBI" id="CHEBI:58405"/>
        <dbReference type="ChEBI" id="CHEBI:60033"/>
        <dbReference type="ChEBI" id="CHEBI:78435"/>
        <dbReference type="EC" id="2.4.99.28"/>
    </reaction>
</comment>
<evidence type="ECO:0000256" key="3">
    <source>
        <dbReference type="ARBA" id="ARBA00022670"/>
    </source>
</evidence>
<dbReference type="Proteomes" id="UP000569951">
    <property type="component" value="Unassembled WGS sequence"/>
</dbReference>
<name>A0A841HZE1_9DEIO</name>
<evidence type="ECO:0000313" key="20">
    <source>
        <dbReference type="EMBL" id="MBB6098034.1"/>
    </source>
</evidence>
<feature type="compositionally biased region" description="Pro residues" evidence="16">
    <location>
        <begin position="754"/>
        <end position="772"/>
    </location>
</feature>
<dbReference type="SUPFAM" id="SSF53955">
    <property type="entry name" value="Lysozyme-like"/>
    <property type="match status" value="1"/>
</dbReference>
<sequence length="868" mass="94051">MTPLRRFLLVLLGLFGLLGLAVTFLFLYWGRDLPDYRQLESLRLESSSRIFARDGSALGTLSPTLPGGARVNRTLVQLKDVSPFLTAAVVTSEDRRFYEHNGVDPLGLARGFFKAATGGRVEGGSTITNQVLKNTLLEDLKTGRTAERKIKEWLLSVQVEREFSKEEILGLYLNVIYWGSGGNADLVGISAASRAYFGKSPKDLSLAESVYLATLIPNPRRYFDYEGYRPLMRSLLERMVEDGRVTQAQADRAWREPIRPAGWRVRYDDQGNLTSATLVDDKAKNIASRSREKAPHFLQQVERELVSRFGRERVFGQGGLQVYTTLDPQAQRAAERASENARIPAGATLGAVLLDPNNGDVLAMVGQKLTPGARPAEWNNAVQSRRQVGSSIKPLLYTTAVELGYGQDHTEKDAPVNYGGYSPQNYSRTYSGREVTLRYALDFSLNLPTVRLADRIGLATFADKLRELGLEPPKNAGYSLALGTLEASPLQMAAAYAAFANGGRYHTPNYLRQVKTASGEVLFDITRERPEPRQVWTPQTAFIGLDMLRGVVNDYGPQNGGLAWRARIPGREVAGKTGTTNDVRDIWFVGMTPQVVGAVWVGKQESGTLPQSVSSSVVNPPIWREMVAGALEGQPSAQFRVPPGIGYATVGGTRMAMRYDAPEPKDPAPEPEPEPEPIPAETPPSEPDDGTVLVNLDARTMRLADDSTPPEFVIQRRVREDELSQYEPQPDTQDLAPEEAPVEEVMPEEALPAEEPPAEPAPTDPALPPGDPSAPAATDPGTSPATDPGVPPEDGGEVPPVDDGSGEVPEDGSGVVIDESPQDDGGLIINEPQGGEFASPDGSVESGAVGSGPPQDEETAPMDDASSF</sequence>
<evidence type="ECO:0000256" key="11">
    <source>
        <dbReference type="ARBA" id="ARBA00023136"/>
    </source>
</evidence>
<feature type="compositionally biased region" description="Acidic residues" evidence="16">
    <location>
        <begin position="736"/>
        <end position="747"/>
    </location>
</feature>
<dbReference type="GO" id="GO:0008360">
    <property type="term" value="P:regulation of cell shape"/>
    <property type="evidence" value="ECO:0007669"/>
    <property type="project" value="UniProtKB-KW"/>
</dbReference>
<evidence type="ECO:0000256" key="7">
    <source>
        <dbReference type="ARBA" id="ARBA00022801"/>
    </source>
</evidence>
<evidence type="ECO:0000256" key="1">
    <source>
        <dbReference type="ARBA" id="ARBA00004370"/>
    </source>
</evidence>
<dbReference type="Gene3D" id="3.40.710.10">
    <property type="entry name" value="DD-peptidase/beta-lactamase superfamily"/>
    <property type="match status" value="1"/>
</dbReference>
<accession>A0A841HZE1</accession>
<evidence type="ECO:0000256" key="4">
    <source>
        <dbReference type="ARBA" id="ARBA00022676"/>
    </source>
</evidence>
<evidence type="ECO:0000256" key="2">
    <source>
        <dbReference type="ARBA" id="ARBA00022645"/>
    </source>
</evidence>
<keyword evidence="8" id="KW-0133">Cell shape</keyword>
<organism evidence="20 21">
    <name type="scientific">Deinobacterium chartae</name>
    <dbReference type="NCBI Taxonomy" id="521158"/>
    <lineage>
        <taxon>Bacteria</taxon>
        <taxon>Thermotogati</taxon>
        <taxon>Deinococcota</taxon>
        <taxon>Deinococci</taxon>
        <taxon>Deinococcales</taxon>
        <taxon>Deinococcaceae</taxon>
        <taxon>Deinobacterium</taxon>
    </lineage>
</organism>
<evidence type="ECO:0000259" key="19">
    <source>
        <dbReference type="Pfam" id="PF00912"/>
    </source>
</evidence>
<comment type="subcellular location">
    <subcellularLocation>
        <location evidence="1">Membrane</location>
    </subcellularLocation>
</comment>
<keyword evidence="7" id="KW-0378">Hydrolase</keyword>
<dbReference type="AlphaFoldDB" id="A0A841HZE1"/>
<evidence type="ECO:0000256" key="17">
    <source>
        <dbReference type="SAM" id="Phobius"/>
    </source>
</evidence>
<dbReference type="InterPro" id="IPR012338">
    <property type="entry name" value="Beta-lactam/transpept-like"/>
</dbReference>
<keyword evidence="10 17" id="KW-1133">Transmembrane helix</keyword>
<evidence type="ECO:0000256" key="15">
    <source>
        <dbReference type="ARBA" id="ARBA00049902"/>
    </source>
</evidence>
<evidence type="ECO:0000256" key="16">
    <source>
        <dbReference type="SAM" id="MobiDB-lite"/>
    </source>
</evidence>
<evidence type="ECO:0000256" key="10">
    <source>
        <dbReference type="ARBA" id="ARBA00022989"/>
    </source>
</evidence>
<dbReference type="GO" id="GO:0008658">
    <property type="term" value="F:penicillin binding"/>
    <property type="evidence" value="ECO:0007669"/>
    <property type="project" value="InterPro"/>
</dbReference>
<evidence type="ECO:0000256" key="6">
    <source>
        <dbReference type="ARBA" id="ARBA00022692"/>
    </source>
</evidence>
<evidence type="ECO:0000256" key="8">
    <source>
        <dbReference type="ARBA" id="ARBA00022960"/>
    </source>
</evidence>
<evidence type="ECO:0000256" key="13">
    <source>
        <dbReference type="ARBA" id="ARBA00023316"/>
    </source>
</evidence>
<dbReference type="PANTHER" id="PTHR32282">
    <property type="entry name" value="BINDING PROTEIN TRANSPEPTIDASE, PUTATIVE-RELATED"/>
    <property type="match status" value="1"/>
</dbReference>
<keyword evidence="13" id="KW-0961">Cell wall biogenesis/degradation</keyword>
<dbReference type="InterPro" id="IPR001460">
    <property type="entry name" value="PCN-bd_Tpept"/>
</dbReference>
<keyword evidence="21" id="KW-1185">Reference proteome</keyword>
<dbReference type="InterPro" id="IPR001264">
    <property type="entry name" value="Glyco_trans_51"/>
</dbReference>
<dbReference type="Pfam" id="PF00912">
    <property type="entry name" value="Transgly"/>
    <property type="match status" value="1"/>
</dbReference>
<evidence type="ECO:0000256" key="14">
    <source>
        <dbReference type="ARBA" id="ARBA00044770"/>
    </source>
</evidence>
<dbReference type="Pfam" id="PF00905">
    <property type="entry name" value="Transpeptidase"/>
    <property type="match status" value="1"/>
</dbReference>
<feature type="domain" description="Glycosyl transferase family 51" evidence="19">
    <location>
        <begin position="69"/>
        <end position="225"/>
    </location>
</feature>
<keyword evidence="2 20" id="KW-0121">Carboxypeptidase</keyword>
<dbReference type="InterPro" id="IPR023346">
    <property type="entry name" value="Lysozyme-like_dom_sf"/>
</dbReference>
<comment type="caution">
    <text evidence="20">The sequence shown here is derived from an EMBL/GenBank/DDBJ whole genome shotgun (WGS) entry which is preliminary data.</text>
</comment>
<dbReference type="GO" id="GO:0016020">
    <property type="term" value="C:membrane"/>
    <property type="evidence" value="ECO:0007669"/>
    <property type="project" value="UniProtKB-SubCell"/>
</dbReference>
<evidence type="ECO:0000256" key="12">
    <source>
        <dbReference type="ARBA" id="ARBA00023268"/>
    </source>
</evidence>
<keyword evidence="11 17" id="KW-0472">Membrane</keyword>
<feature type="domain" description="Penicillin-binding protein transpeptidase" evidence="18">
    <location>
        <begin position="350"/>
        <end position="600"/>
    </location>
</feature>
<dbReference type="Gene3D" id="1.10.3810.10">
    <property type="entry name" value="Biosynthetic peptidoglycan transglycosylase-like"/>
    <property type="match status" value="1"/>
</dbReference>
<evidence type="ECO:0000259" key="18">
    <source>
        <dbReference type="Pfam" id="PF00905"/>
    </source>
</evidence>
<dbReference type="GO" id="GO:0004180">
    <property type="term" value="F:carboxypeptidase activity"/>
    <property type="evidence" value="ECO:0007669"/>
    <property type="project" value="UniProtKB-KW"/>
</dbReference>
<keyword evidence="12" id="KW-0511">Multifunctional enzyme</keyword>
<dbReference type="InterPro" id="IPR036950">
    <property type="entry name" value="PBP_transglycosylase"/>
</dbReference>
<evidence type="ECO:0000313" key="21">
    <source>
        <dbReference type="Proteomes" id="UP000569951"/>
    </source>
</evidence>
<feature type="compositionally biased region" description="Pro residues" evidence="16">
    <location>
        <begin position="676"/>
        <end position="685"/>
    </location>
</feature>
<evidence type="ECO:0000256" key="9">
    <source>
        <dbReference type="ARBA" id="ARBA00022984"/>
    </source>
</evidence>
<keyword evidence="6 17" id="KW-0812">Transmembrane</keyword>
<gene>
    <name evidence="20" type="ORF">HNR42_001457</name>
</gene>
<dbReference type="GO" id="GO:0006508">
    <property type="term" value="P:proteolysis"/>
    <property type="evidence" value="ECO:0007669"/>
    <property type="project" value="UniProtKB-KW"/>
</dbReference>